<accession>A0A0G4GHT1</accession>
<reference evidence="2" key="1">
    <citation type="submission" date="2014-11" db="EMBL/GenBank/DDBJ databases">
        <authorList>
            <person name="Otto D Thomas"/>
            <person name="Naeem Raeece"/>
        </authorList>
    </citation>
    <scope>NUCLEOTIDE SEQUENCE</scope>
</reference>
<gene>
    <name evidence="2" type="ORF">Cvel_21956</name>
</gene>
<dbReference type="EMBL" id="CDMZ01001225">
    <property type="protein sequence ID" value="CEM29295.1"/>
    <property type="molecule type" value="Genomic_DNA"/>
</dbReference>
<proteinExistence type="predicted"/>
<evidence type="ECO:0000313" key="2">
    <source>
        <dbReference type="EMBL" id="CEM29295.1"/>
    </source>
</evidence>
<sequence>MPPSYFPHKCSVSGVQEQDHIQKRGALFPLQPPVTGVNRQDISKQLAPTHQLELDGGKMPTVGMLSSLEDDGKVLSSGVGPLLDVSFPTPTLRSLHSLSRTDGHVTIGKGLGTDPRGDDLSPQGHLRARADLSNRSLGLYP</sequence>
<dbReference type="VEuPathDB" id="CryptoDB:Cvel_21956"/>
<name>A0A0G4GHT1_9ALVE</name>
<protein>
    <submittedName>
        <fullName evidence="2">Uncharacterized protein</fullName>
    </submittedName>
</protein>
<feature type="region of interest" description="Disordered" evidence="1">
    <location>
        <begin position="105"/>
        <end position="141"/>
    </location>
</feature>
<evidence type="ECO:0000256" key="1">
    <source>
        <dbReference type="SAM" id="MobiDB-lite"/>
    </source>
</evidence>
<dbReference type="AlphaFoldDB" id="A0A0G4GHT1"/>
<organism evidence="2">
    <name type="scientific">Chromera velia CCMP2878</name>
    <dbReference type="NCBI Taxonomy" id="1169474"/>
    <lineage>
        <taxon>Eukaryota</taxon>
        <taxon>Sar</taxon>
        <taxon>Alveolata</taxon>
        <taxon>Colpodellida</taxon>
        <taxon>Chromeraceae</taxon>
        <taxon>Chromera</taxon>
    </lineage>
</organism>